<reference evidence="1" key="1">
    <citation type="submission" date="2018-05" db="EMBL/GenBank/DDBJ databases">
        <authorList>
            <person name="Lanie J.A."/>
            <person name="Ng W.-L."/>
            <person name="Kazmierczak K.M."/>
            <person name="Andrzejewski T.M."/>
            <person name="Davidsen T.M."/>
            <person name="Wayne K.J."/>
            <person name="Tettelin H."/>
            <person name="Glass J.I."/>
            <person name="Rusch D."/>
            <person name="Podicherti R."/>
            <person name="Tsui H.-C.T."/>
            <person name="Winkler M.E."/>
        </authorList>
    </citation>
    <scope>NUCLEOTIDE SEQUENCE</scope>
</reference>
<dbReference type="PANTHER" id="PTHR30203:SF24">
    <property type="entry name" value="BLR4935 PROTEIN"/>
    <property type="match status" value="1"/>
</dbReference>
<dbReference type="GO" id="GO:0015562">
    <property type="term" value="F:efflux transmembrane transporter activity"/>
    <property type="evidence" value="ECO:0007669"/>
    <property type="project" value="InterPro"/>
</dbReference>
<gene>
    <name evidence="1" type="ORF">METZ01_LOCUS23748</name>
</gene>
<dbReference type="InterPro" id="IPR003423">
    <property type="entry name" value="OMP_efflux"/>
</dbReference>
<feature type="non-terminal residue" evidence="1">
    <location>
        <position position="1"/>
    </location>
</feature>
<dbReference type="InterPro" id="IPR010131">
    <property type="entry name" value="MdtP/NodT-like"/>
</dbReference>
<dbReference type="SUPFAM" id="SSF56954">
    <property type="entry name" value="Outer membrane efflux proteins (OEP)"/>
    <property type="match status" value="1"/>
</dbReference>
<organism evidence="1">
    <name type="scientific">marine metagenome</name>
    <dbReference type="NCBI Taxonomy" id="408172"/>
    <lineage>
        <taxon>unclassified sequences</taxon>
        <taxon>metagenomes</taxon>
        <taxon>ecological metagenomes</taxon>
    </lineage>
</organism>
<dbReference type="EMBL" id="UINC01001105">
    <property type="protein sequence ID" value="SUZ70894.1"/>
    <property type="molecule type" value="Genomic_DNA"/>
</dbReference>
<protein>
    <recommendedName>
        <fullName evidence="2">Transporter</fullName>
    </recommendedName>
</protein>
<dbReference type="Pfam" id="PF02321">
    <property type="entry name" value="OEP"/>
    <property type="match status" value="1"/>
</dbReference>
<dbReference type="PANTHER" id="PTHR30203">
    <property type="entry name" value="OUTER MEMBRANE CATION EFFLUX PROTEIN"/>
    <property type="match status" value="1"/>
</dbReference>
<accession>A0A381PW57</accession>
<dbReference type="Gene3D" id="1.20.1600.10">
    <property type="entry name" value="Outer membrane efflux proteins (OEP)"/>
    <property type="match status" value="1"/>
</dbReference>
<dbReference type="AlphaFoldDB" id="A0A381PW57"/>
<evidence type="ECO:0008006" key="2">
    <source>
        <dbReference type="Google" id="ProtNLM"/>
    </source>
</evidence>
<sequence>VTYEPLSQNGQSYSETYVNLTQRFPLSGKRGARADAAGWSLSAARAQARADSASLSFLVKRAFVEAGLSEVRLAMAERVTEVFRQGAQNAVIREAEGDISLYSLQRIRVERVRYENLLADAGLAASTARRDLARLIFPDGELFGNVETIQVAPLELLDVPPLESVLDRVQESRIDRRPELAVADAEVEAAKAGSRLTRAERIPDITATGGYKQQSDGFSGAFLGISVPVPFFDRRAGAVASSEALILASDERLELTRRQVQADQHKAIESYRSLQLRSALLEEDLLGSDPDLLEMAQIAYDAGEMTLLELLDAARALQDAHSAEAKLRSDLWIAYYDLERAMGGFDAGTEPETPSPEIGR</sequence>
<proteinExistence type="predicted"/>
<evidence type="ECO:0000313" key="1">
    <source>
        <dbReference type="EMBL" id="SUZ70894.1"/>
    </source>
</evidence>
<name>A0A381PW57_9ZZZZ</name>